<reference evidence="3 4" key="1">
    <citation type="submission" date="2016-04" db="EMBL/GenBank/DDBJ databases">
        <authorList>
            <person name="Evans L.H."/>
            <person name="Alamgir A."/>
            <person name="Owens N."/>
            <person name="Weber N.D."/>
            <person name="Virtaneva K."/>
            <person name="Barbian K."/>
            <person name="Babar A."/>
            <person name="Rosenke K."/>
        </authorList>
    </citation>
    <scope>NUCLEOTIDE SEQUENCE [LARGE SCALE GENOMIC DNA]</scope>
    <source>
        <strain evidence="3 4">PMB02</strain>
    </source>
</reference>
<feature type="chain" id="PRO_5008105947" description="Phospholipase A2 domain-containing protein" evidence="2">
    <location>
        <begin position="35"/>
        <end position="173"/>
    </location>
</feature>
<dbReference type="PROSITE" id="PS51257">
    <property type="entry name" value="PROKAR_LIPOPROTEIN"/>
    <property type="match status" value="1"/>
</dbReference>
<dbReference type="Proteomes" id="UP000078316">
    <property type="component" value="Unassembled WGS sequence"/>
</dbReference>
<comment type="caution">
    <text evidence="3">The sequence shown here is derived from an EMBL/GenBank/DDBJ whole genome shotgun (WGS) entry which is preliminary data.</text>
</comment>
<name>A0A179SDM1_9HYPH</name>
<feature type="region of interest" description="Disordered" evidence="1">
    <location>
        <begin position="141"/>
        <end position="173"/>
    </location>
</feature>
<dbReference type="RefSeq" id="WP_064503904.1">
    <property type="nucleotide sequence ID" value="NZ_LWHQ01000016.1"/>
</dbReference>
<dbReference type="EMBL" id="LWHQ01000016">
    <property type="protein sequence ID" value="OAS25561.1"/>
    <property type="molecule type" value="Genomic_DNA"/>
</dbReference>
<feature type="signal peptide" evidence="2">
    <location>
        <begin position="1"/>
        <end position="34"/>
    </location>
</feature>
<protein>
    <recommendedName>
        <fullName evidence="5">Phospholipase A2 domain-containing protein</fullName>
    </recommendedName>
</protein>
<keyword evidence="2" id="KW-0732">Signal</keyword>
<dbReference type="AlphaFoldDB" id="A0A179SDM1"/>
<evidence type="ECO:0000256" key="1">
    <source>
        <dbReference type="SAM" id="MobiDB-lite"/>
    </source>
</evidence>
<dbReference type="GO" id="GO:0004623">
    <property type="term" value="F:phospholipase A2 activity"/>
    <property type="evidence" value="ECO:0007669"/>
    <property type="project" value="InterPro"/>
</dbReference>
<dbReference type="GO" id="GO:0050482">
    <property type="term" value="P:arachidonate secretion"/>
    <property type="evidence" value="ECO:0007669"/>
    <property type="project" value="InterPro"/>
</dbReference>
<evidence type="ECO:0008006" key="5">
    <source>
        <dbReference type="Google" id="ProtNLM"/>
    </source>
</evidence>
<dbReference type="SUPFAM" id="SSF48619">
    <property type="entry name" value="Phospholipase A2, PLA2"/>
    <property type="match status" value="1"/>
</dbReference>
<dbReference type="STRING" id="427683.A5481_09430"/>
<dbReference type="InterPro" id="IPR036444">
    <property type="entry name" value="PLipase_A2_dom_sf"/>
</dbReference>
<dbReference type="GO" id="GO:0006644">
    <property type="term" value="P:phospholipid metabolic process"/>
    <property type="evidence" value="ECO:0007669"/>
    <property type="project" value="InterPro"/>
</dbReference>
<sequence>MRLPRIILSKTTSPRTAFAVPLVLACGLAAPALAQSGRPPALLIHGNYCGPGNNAPLPPIDALDAACARHDACTPRGGMATAACNARLQREAELIARDPRQPEDLRDAAGFVAFAAGLMPSRRQVARAPFPASPMATKSLATGSLATGSVTTAPPARPVGHTLPAPAIDEDDE</sequence>
<evidence type="ECO:0000256" key="2">
    <source>
        <dbReference type="SAM" id="SignalP"/>
    </source>
</evidence>
<gene>
    <name evidence="3" type="ORF">A5481_09430</name>
</gene>
<organism evidence="3 4">
    <name type="scientific">Methylobacterium platani</name>
    <dbReference type="NCBI Taxonomy" id="427683"/>
    <lineage>
        <taxon>Bacteria</taxon>
        <taxon>Pseudomonadati</taxon>
        <taxon>Pseudomonadota</taxon>
        <taxon>Alphaproteobacteria</taxon>
        <taxon>Hyphomicrobiales</taxon>
        <taxon>Methylobacteriaceae</taxon>
        <taxon>Methylobacterium</taxon>
    </lineage>
</organism>
<dbReference type="OrthoDB" id="8087013at2"/>
<accession>A0A179SDM1</accession>
<evidence type="ECO:0000313" key="3">
    <source>
        <dbReference type="EMBL" id="OAS25561.1"/>
    </source>
</evidence>
<feature type="compositionally biased region" description="Polar residues" evidence="1">
    <location>
        <begin position="141"/>
        <end position="152"/>
    </location>
</feature>
<evidence type="ECO:0000313" key="4">
    <source>
        <dbReference type="Proteomes" id="UP000078316"/>
    </source>
</evidence>
<proteinExistence type="predicted"/>
<dbReference type="Gene3D" id="1.20.90.10">
    <property type="entry name" value="Phospholipase A2 domain"/>
    <property type="match status" value="1"/>
</dbReference>